<reference evidence="2 3" key="1">
    <citation type="submission" date="2020-08" db="EMBL/GenBank/DDBJ databases">
        <title>Croceimicrobium hydrocarbonivorans gen. nov., sp. nov., a novel marine bacterium isolated from a bacterial consortium that degrades polyethylene terephthalate.</title>
        <authorList>
            <person name="Liu R."/>
        </authorList>
    </citation>
    <scope>NUCLEOTIDE SEQUENCE [LARGE SCALE GENOMIC DNA]</scope>
    <source>
        <strain evidence="2 3">A20-9</strain>
    </source>
</reference>
<proteinExistence type="predicted"/>
<evidence type="ECO:0000313" key="3">
    <source>
        <dbReference type="Proteomes" id="UP000516305"/>
    </source>
</evidence>
<dbReference type="KEGG" id="chyd:H4K34_18000"/>
<name>A0A7H0VET9_9FLAO</name>
<keyword evidence="1" id="KW-0812">Transmembrane</keyword>
<sequence>MFQKVRETQFPPAQVTMYWDGDCSFCRFWTSNWDKLLKGKVVFEPYQNGIEQFQDLDPQIFKEASRLIDSDGYIYSGPDSAYRSLYLAGKYRWMHRSYQRNVLFRNFSDRLYQWIATNRGFCFRITKLLFGTDPMNLRPFWAIYLFVILFLILS</sequence>
<protein>
    <submittedName>
        <fullName evidence="2">DUF393 domain-containing protein</fullName>
    </submittedName>
</protein>
<dbReference type="EMBL" id="CP060139">
    <property type="protein sequence ID" value="QNR24237.1"/>
    <property type="molecule type" value="Genomic_DNA"/>
</dbReference>
<feature type="transmembrane region" description="Helical" evidence="1">
    <location>
        <begin position="135"/>
        <end position="153"/>
    </location>
</feature>
<evidence type="ECO:0000313" key="2">
    <source>
        <dbReference type="EMBL" id="QNR24237.1"/>
    </source>
</evidence>
<keyword evidence="3" id="KW-1185">Reference proteome</keyword>
<keyword evidence="1" id="KW-1133">Transmembrane helix</keyword>
<dbReference type="InterPro" id="IPR007263">
    <property type="entry name" value="DCC1-like"/>
</dbReference>
<organism evidence="2 3">
    <name type="scientific">Croceimicrobium hydrocarbonivorans</name>
    <dbReference type="NCBI Taxonomy" id="2761580"/>
    <lineage>
        <taxon>Bacteria</taxon>
        <taxon>Pseudomonadati</taxon>
        <taxon>Bacteroidota</taxon>
        <taxon>Flavobacteriia</taxon>
        <taxon>Flavobacteriales</taxon>
        <taxon>Owenweeksiaceae</taxon>
        <taxon>Croceimicrobium</taxon>
    </lineage>
</organism>
<evidence type="ECO:0000256" key="1">
    <source>
        <dbReference type="SAM" id="Phobius"/>
    </source>
</evidence>
<dbReference type="RefSeq" id="WP_210758766.1">
    <property type="nucleotide sequence ID" value="NZ_CP060139.1"/>
</dbReference>
<dbReference type="Pfam" id="PF04134">
    <property type="entry name" value="DCC1-like"/>
    <property type="match status" value="1"/>
</dbReference>
<keyword evidence="1" id="KW-0472">Membrane</keyword>
<dbReference type="AlphaFoldDB" id="A0A7H0VET9"/>
<dbReference type="Proteomes" id="UP000516305">
    <property type="component" value="Chromosome"/>
</dbReference>
<dbReference type="GO" id="GO:0015035">
    <property type="term" value="F:protein-disulfide reductase activity"/>
    <property type="evidence" value="ECO:0007669"/>
    <property type="project" value="InterPro"/>
</dbReference>
<accession>A0A7H0VET9</accession>
<gene>
    <name evidence="2" type="ORF">H4K34_18000</name>
</gene>